<feature type="region of interest" description="Disordered" evidence="1">
    <location>
        <begin position="31"/>
        <end position="50"/>
    </location>
</feature>
<evidence type="ECO:0000256" key="1">
    <source>
        <dbReference type="SAM" id="MobiDB-lite"/>
    </source>
</evidence>
<evidence type="ECO:0000313" key="2">
    <source>
        <dbReference type="EMBL" id="TNY20046.1"/>
    </source>
</evidence>
<reference evidence="2 3" key="1">
    <citation type="submission" date="2019-03" db="EMBL/GenBank/DDBJ databases">
        <title>Rhodosporidium diobovatum UCD-FST 08-225 genome sequencing, assembly, and annotation.</title>
        <authorList>
            <person name="Fakankun I.U."/>
            <person name="Fristensky B."/>
            <person name="Levin D.B."/>
        </authorList>
    </citation>
    <scope>NUCLEOTIDE SEQUENCE [LARGE SCALE GENOMIC DNA]</scope>
    <source>
        <strain evidence="2 3">UCD-FST 08-225</strain>
    </source>
</reference>
<feature type="compositionally biased region" description="Basic and acidic residues" evidence="1">
    <location>
        <begin position="120"/>
        <end position="131"/>
    </location>
</feature>
<dbReference type="EMBL" id="SOZI01000077">
    <property type="protein sequence ID" value="TNY20046.1"/>
    <property type="molecule type" value="Genomic_DNA"/>
</dbReference>
<protein>
    <submittedName>
        <fullName evidence="2">Vegetative cell wall protein gp1</fullName>
    </submittedName>
</protein>
<comment type="caution">
    <text evidence="2">The sequence shown here is derived from an EMBL/GenBank/DDBJ whole genome shotgun (WGS) entry which is preliminary data.</text>
</comment>
<accession>A0A5C5FUT8</accession>
<proteinExistence type="predicted"/>
<dbReference type="Proteomes" id="UP000311382">
    <property type="component" value="Unassembled WGS sequence"/>
</dbReference>
<feature type="region of interest" description="Disordered" evidence="1">
    <location>
        <begin position="109"/>
        <end position="138"/>
    </location>
</feature>
<sequence>MATHPTPQQRQQPLDTALFSTLLPSLLRLSQLASSPSPSPSDDDPSQDPKLALNTRAAALHSTLDALAAQARTLPAAHLSVDDQAWLEHQLHLELDRTREHLEGMARQTALEVPEAAPAVERDATGDKDTAMADGAQA</sequence>
<keyword evidence="3" id="KW-1185">Reference proteome</keyword>
<name>A0A5C5FUT8_9BASI</name>
<evidence type="ECO:0000313" key="3">
    <source>
        <dbReference type="Proteomes" id="UP000311382"/>
    </source>
</evidence>
<organism evidence="2 3">
    <name type="scientific">Rhodotorula diobovata</name>
    <dbReference type="NCBI Taxonomy" id="5288"/>
    <lineage>
        <taxon>Eukaryota</taxon>
        <taxon>Fungi</taxon>
        <taxon>Dikarya</taxon>
        <taxon>Basidiomycota</taxon>
        <taxon>Pucciniomycotina</taxon>
        <taxon>Microbotryomycetes</taxon>
        <taxon>Sporidiobolales</taxon>
        <taxon>Sporidiobolaceae</taxon>
        <taxon>Rhodotorula</taxon>
    </lineage>
</organism>
<gene>
    <name evidence="2" type="ORF">DMC30DRAFT_417305</name>
</gene>
<dbReference type="AlphaFoldDB" id="A0A5C5FUT8"/>